<keyword evidence="2" id="KW-1185">Reference proteome</keyword>
<evidence type="ECO:0000313" key="2">
    <source>
        <dbReference type="Proteomes" id="UP000008983"/>
    </source>
</evidence>
<dbReference type="GeneID" id="14905875"/>
<dbReference type="EMBL" id="GL984107">
    <property type="protein sequence ID" value="EGR29766.1"/>
    <property type="molecule type" value="Genomic_DNA"/>
</dbReference>
<dbReference type="AlphaFoldDB" id="G0QYE1"/>
<dbReference type="RefSeq" id="XP_004031002.1">
    <property type="nucleotide sequence ID" value="XM_004030954.1"/>
</dbReference>
<proteinExistence type="predicted"/>
<evidence type="ECO:0000313" key="1">
    <source>
        <dbReference type="EMBL" id="EGR29766.1"/>
    </source>
</evidence>
<gene>
    <name evidence="1" type="ORF">IMG5_148920</name>
</gene>
<accession>G0QYE1</accession>
<name>G0QYE1_ICHMU</name>
<organism evidence="1 2">
    <name type="scientific">Ichthyophthirius multifiliis</name>
    <name type="common">White spot disease agent</name>
    <name type="synonym">Ich</name>
    <dbReference type="NCBI Taxonomy" id="5932"/>
    <lineage>
        <taxon>Eukaryota</taxon>
        <taxon>Sar</taxon>
        <taxon>Alveolata</taxon>
        <taxon>Ciliophora</taxon>
        <taxon>Intramacronucleata</taxon>
        <taxon>Oligohymenophorea</taxon>
        <taxon>Hymenostomatida</taxon>
        <taxon>Ophryoglenina</taxon>
        <taxon>Ichthyophthirius</taxon>
    </lineage>
</organism>
<dbReference type="Proteomes" id="UP000008983">
    <property type="component" value="Unassembled WGS sequence"/>
</dbReference>
<protein>
    <submittedName>
        <fullName evidence="1">Uncharacterized protein</fullName>
    </submittedName>
</protein>
<sequence>MINQCKEQKVYIQKDIYTEIQNQIIFQQVQAKNRIQYILQIMVQEKNLGIQKHINIFLIEKIKIQQEQLVMHLQMHIQALSNQEEMIQSPQGIQLFIFQKDIYLGKVQKQIINKKNIQKQWKKKCKHLQKFCVKDYQVIKIKIQIIFLQFKYIS</sequence>
<reference evidence="1 2" key="1">
    <citation type="submission" date="2011-07" db="EMBL/GenBank/DDBJ databases">
        <authorList>
            <person name="Coyne R."/>
            <person name="Brami D."/>
            <person name="Johnson J."/>
            <person name="Hostetler J."/>
            <person name="Hannick L."/>
            <person name="Clark T."/>
            <person name="Cassidy-Hanley D."/>
            <person name="Inman J."/>
        </authorList>
    </citation>
    <scope>NUCLEOTIDE SEQUENCE [LARGE SCALE GENOMIC DNA]</scope>
    <source>
        <strain evidence="1 2">G5</strain>
    </source>
</reference>
<dbReference type="InParanoid" id="G0QYE1"/>